<organism evidence="2 3">
    <name type="scientific">Polyplax serrata</name>
    <name type="common">Common mouse louse</name>
    <dbReference type="NCBI Taxonomy" id="468196"/>
    <lineage>
        <taxon>Eukaryota</taxon>
        <taxon>Metazoa</taxon>
        <taxon>Ecdysozoa</taxon>
        <taxon>Arthropoda</taxon>
        <taxon>Hexapoda</taxon>
        <taxon>Insecta</taxon>
        <taxon>Pterygota</taxon>
        <taxon>Neoptera</taxon>
        <taxon>Paraneoptera</taxon>
        <taxon>Psocodea</taxon>
        <taxon>Troctomorpha</taxon>
        <taxon>Phthiraptera</taxon>
        <taxon>Anoplura</taxon>
        <taxon>Polyplacidae</taxon>
        <taxon>Polyplax</taxon>
    </lineage>
</organism>
<evidence type="ECO:0000256" key="1">
    <source>
        <dbReference type="SAM" id="MobiDB-lite"/>
    </source>
</evidence>
<evidence type="ECO:0000313" key="3">
    <source>
        <dbReference type="Proteomes" id="UP001372834"/>
    </source>
</evidence>
<dbReference type="EMBL" id="JAWJWE010000038">
    <property type="protein sequence ID" value="KAK6623146.1"/>
    <property type="molecule type" value="Genomic_DNA"/>
</dbReference>
<accession>A0AAN8S0W2</accession>
<proteinExistence type="predicted"/>
<feature type="compositionally biased region" description="Basic and acidic residues" evidence="1">
    <location>
        <begin position="1"/>
        <end position="28"/>
    </location>
</feature>
<name>A0AAN8S0W2_POLSC</name>
<feature type="region of interest" description="Disordered" evidence="1">
    <location>
        <begin position="1"/>
        <end position="31"/>
    </location>
</feature>
<reference evidence="2 3" key="1">
    <citation type="submission" date="2023-10" db="EMBL/GenBank/DDBJ databases">
        <title>Genomes of two closely related lineages of the louse Polyplax serrata with different host specificities.</title>
        <authorList>
            <person name="Martinu J."/>
            <person name="Tarabai H."/>
            <person name="Stefka J."/>
            <person name="Hypsa V."/>
        </authorList>
    </citation>
    <scope>NUCLEOTIDE SEQUENCE [LARGE SCALE GENOMIC DNA]</scope>
    <source>
        <strain evidence="2">HR10_N</strain>
    </source>
</reference>
<dbReference type="AlphaFoldDB" id="A0AAN8S0W2"/>
<sequence>MNRTRHDAHDKTADAEKFERGVKTRAVDQHATTTIAPSDVTDQKGAEKISVKEHNPVGITSIYTHHTIYTVYISGNVSPADEPLPG</sequence>
<evidence type="ECO:0000313" key="2">
    <source>
        <dbReference type="EMBL" id="KAK6623146.1"/>
    </source>
</evidence>
<gene>
    <name evidence="2" type="ORF">RUM43_008998</name>
</gene>
<protein>
    <submittedName>
        <fullName evidence="2">Uncharacterized protein</fullName>
    </submittedName>
</protein>
<comment type="caution">
    <text evidence="2">The sequence shown here is derived from an EMBL/GenBank/DDBJ whole genome shotgun (WGS) entry which is preliminary data.</text>
</comment>
<dbReference type="Proteomes" id="UP001372834">
    <property type="component" value="Unassembled WGS sequence"/>
</dbReference>